<feature type="region of interest" description="Disordered" evidence="1">
    <location>
        <begin position="1"/>
        <end position="47"/>
    </location>
</feature>
<feature type="compositionally biased region" description="Basic and acidic residues" evidence="1">
    <location>
        <begin position="38"/>
        <end position="47"/>
    </location>
</feature>
<dbReference type="Proteomes" id="UP000265520">
    <property type="component" value="Unassembled WGS sequence"/>
</dbReference>
<evidence type="ECO:0000313" key="2">
    <source>
        <dbReference type="EMBL" id="MCH93638.1"/>
    </source>
</evidence>
<proteinExistence type="predicted"/>
<reference evidence="2 3" key="1">
    <citation type="journal article" date="2018" name="Front. Plant Sci.">
        <title>Red Clover (Trifolium pratense) and Zigzag Clover (T. medium) - A Picture of Genomic Similarities and Differences.</title>
        <authorList>
            <person name="Dluhosova J."/>
            <person name="Istvanek J."/>
            <person name="Nedelnik J."/>
            <person name="Repkova J."/>
        </authorList>
    </citation>
    <scope>NUCLEOTIDE SEQUENCE [LARGE SCALE GENOMIC DNA]</scope>
    <source>
        <strain evidence="3">cv. 10/8</strain>
        <tissue evidence="2">Leaf</tissue>
    </source>
</reference>
<keyword evidence="3" id="KW-1185">Reference proteome</keyword>
<evidence type="ECO:0000313" key="3">
    <source>
        <dbReference type="Proteomes" id="UP000265520"/>
    </source>
</evidence>
<protein>
    <submittedName>
        <fullName evidence="2">Uncharacterized protein</fullName>
    </submittedName>
</protein>
<dbReference type="AlphaFoldDB" id="A0A392N3T5"/>
<comment type="caution">
    <text evidence="2">The sequence shown here is derived from an EMBL/GenBank/DDBJ whole genome shotgun (WGS) entry which is preliminary data.</text>
</comment>
<evidence type="ECO:0000256" key="1">
    <source>
        <dbReference type="SAM" id="MobiDB-lite"/>
    </source>
</evidence>
<feature type="compositionally biased region" description="Acidic residues" evidence="1">
    <location>
        <begin position="1"/>
        <end position="19"/>
    </location>
</feature>
<sequence length="87" mass="10304">MEPSEEVDEGVQEEEEMNQFEDGVHPNQQQSVYPNQQQHHDNWPFTHSEHERASLLHNLDINTVLRLSNVYYNTQGALYTEAMTYRQ</sequence>
<accession>A0A392N3T5</accession>
<organism evidence="2 3">
    <name type="scientific">Trifolium medium</name>
    <dbReference type="NCBI Taxonomy" id="97028"/>
    <lineage>
        <taxon>Eukaryota</taxon>
        <taxon>Viridiplantae</taxon>
        <taxon>Streptophyta</taxon>
        <taxon>Embryophyta</taxon>
        <taxon>Tracheophyta</taxon>
        <taxon>Spermatophyta</taxon>
        <taxon>Magnoliopsida</taxon>
        <taxon>eudicotyledons</taxon>
        <taxon>Gunneridae</taxon>
        <taxon>Pentapetalae</taxon>
        <taxon>rosids</taxon>
        <taxon>fabids</taxon>
        <taxon>Fabales</taxon>
        <taxon>Fabaceae</taxon>
        <taxon>Papilionoideae</taxon>
        <taxon>50 kb inversion clade</taxon>
        <taxon>NPAAA clade</taxon>
        <taxon>Hologalegina</taxon>
        <taxon>IRL clade</taxon>
        <taxon>Trifolieae</taxon>
        <taxon>Trifolium</taxon>
    </lineage>
</organism>
<feature type="compositionally biased region" description="Low complexity" evidence="1">
    <location>
        <begin position="26"/>
        <end position="37"/>
    </location>
</feature>
<dbReference type="EMBL" id="LXQA010025431">
    <property type="protein sequence ID" value="MCH93638.1"/>
    <property type="molecule type" value="Genomic_DNA"/>
</dbReference>
<name>A0A392N3T5_9FABA</name>